<dbReference type="InterPro" id="IPR010982">
    <property type="entry name" value="Lambda_DNA-bd_dom_sf"/>
</dbReference>
<sequence length="95" mass="11037">MPISPGQILLAEFMEPMGISQSKLARDIDVPVTRINNIIKHHRSISPDTALCLGKYFNINPRWWMNMQNQYDLELAEDEGWKITEDRIRTFSMAS</sequence>
<dbReference type="Pfam" id="PF01381">
    <property type="entry name" value="HTH_3"/>
    <property type="match status" value="1"/>
</dbReference>
<dbReference type="SUPFAM" id="SSF47413">
    <property type="entry name" value="lambda repressor-like DNA-binding domains"/>
    <property type="match status" value="1"/>
</dbReference>
<dbReference type="Proteomes" id="UP000422519">
    <property type="component" value="Chromosome"/>
</dbReference>
<dbReference type="PROSITE" id="PS50943">
    <property type="entry name" value="HTH_CROC1"/>
    <property type="match status" value="1"/>
</dbReference>
<reference evidence="3" key="1">
    <citation type="journal article" date="2019" name="Front. Microbiol.">
        <title>Genomic features of Rickettsia heilongjiangensis revealed by intraspecies comparison and detailed comparison with Rickettsia japonica.</title>
        <authorList>
            <person name="Kasama K."/>
            <person name="Fujita H."/>
            <person name="Yamamoto S."/>
            <person name="Ooka T."/>
            <person name="Gotoh Y."/>
            <person name="Ogura Y."/>
            <person name="Ando S."/>
            <person name="Hayashi T."/>
        </authorList>
    </citation>
    <scope>NUCLEOTIDE SEQUENCE</scope>
    <source>
        <strain evidence="3">HCN-13</strain>
    </source>
</reference>
<dbReference type="SMART" id="SM00530">
    <property type="entry name" value="HTH_XRE"/>
    <property type="match status" value="1"/>
</dbReference>
<organism evidence="3 4">
    <name type="scientific">Rickettsia conorii subsp. heilongjiangensis</name>
    <dbReference type="NCBI Taxonomy" id="226665"/>
    <lineage>
        <taxon>Bacteria</taxon>
        <taxon>Pseudomonadati</taxon>
        <taxon>Pseudomonadota</taxon>
        <taxon>Alphaproteobacteria</taxon>
        <taxon>Rickettsiales</taxon>
        <taxon>Rickettsiaceae</taxon>
        <taxon>Rickettsieae</taxon>
        <taxon>Rickettsia</taxon>
        <taxon>spotted fever group</taxon>
    </lineage>
</organism>
<name>A0AAD1GIK9_RICCR</name>
<feature type="domain" description="HTH cro/C1-type" evidence="2">
    <location>
        <begin position="10"/>
        <end position="64"/>
    </location>
</feature>
<proteinExistence type="predicted"/>
<accession>A0AAD1GIK9</accession>
<dbReference type="PANTHER" id="PTHR36924">
    <property type="entry name" value="ANTITOXIN HIGA-1"/>
    <property type="match status" value="1"/>
</dbReference>
<dbReference type="InterPro" id="IPR013430">
    <property type="entry name" value="Toxin_antidote_HigA"/>
</dbReference>
<gene>
    <name evidence="3" type="ORF">RHHCN13_02460</name>
</gene>
<dbReference type="AlphaFoldDB" id="A0AAD1GIK9"/>
<dbReference type="InterPro" id="IPR001387">
    <property type="entry name" value="Cro/C1-type_HTH"/>
</dbReference>
<evidence type="ECO:0000313" key="3">
    <source>
        <dbReference type="EMBL" id="BBM92482.1"/>
    </source>
</evidence>
<protein>
    <submittedName>
        <fullName evidence="3">Transcriptional regulator</fullName>
    </submittedName>
</protein>
<evidence type="ECO:0000256" key="1">
    <source>
        <dbReference type="ARBA" id="ARBA00023125"/>
    </source>
</evidence>
<dbReference type="GO" id="GO:0003677">
    <property type="term" value="F:DNA binding"/>
    <property type="evidence" value="ECO:0007669"/>
    <property type="project" value="UniProtKB-KW"/>
</dbReference>
<keyword evidence="1" id="KW-0238">DNA-binding</keyword>
<dbReference type="NCBIfam" id="TIGR02607">
    <property type="entry name" value="antidote_HigA"/>
    <property type="match status" value="1"/>
</dbReference>
<dbReference type="EMBL" id="AP019863">
    <property type="protein sequence ID" value="BBM92482.1"/>
    <property type="molecule type" value="Genomic_DNA"/>
</dbReference>
<evidence type="ECO:0000259" key="2">
    <source>
        <dbReference type="PROSITE" id="PS50943"/>
    </source>
</evidence>
<dbReference type="CDD" id="cd00093">
    <property type="entry name" value="HTH_XRE"/>
    <property type="match status" value="1"/>
</dbReference>
<dbReference type="Gene3D" id="1.10.260.40">
    <property type="entry name" value="lambda repressor-like DNA-binding domains"/>
    <property type="match status" value="1"/>
</dbReference>
<dbReference type="PANTHER" id="PTHR36924:SF1">
    <property type="entry name" value="ANTITOXIN HIGA-1"/>
    <property type="match status" value="1"/>
</dbReference>
<evidence type="ECO:0000313" key="4">
    <source>
        <dbReference type="Proteomes" id="UP000422519"/>
    </source>
</evidence>